<reference evidence="2" key="1">
    <citation type="submission" date="2020-05" db="EMBL/GenBank/DDBJ databases">
        <authorList>
            <person name="Chiriac C."/>
            <person name="Salcher M."/>
            <person name="Ghai R."/>
            <person name="Kavagutti S V."/>
        </authorList>
    </citation>
    <scope>NUCLEOTIDE SEQUENCE</scope>
</reference>
<dbReference type="GO" id="GO:0016491">
    <property type="term" value="F:oxidoreductase activity"/>
    <property type="evidence" value="ECO:0007669"/>
    <property type="project" value="InterPro"/>
</dbReference>
<dbReference type="PANTHER" id="PTHR13887">
    <property type="entry name" value="GLUTATHIONE S-TRANSFERASE KAPPA"/>
    <property type="match status" value="1"/>
</dbReference>
<dbReference type="SUPFAM" id="SSF52833">
    <property type="entry name" value="Thioredoxin-like"/>
    <property type="match status" value="1"/>
</dbReference>
<dbReference type="EMBL" id="CAEZSI010000001">
    <property type="protein sequence ID" value="CAB4531253.1"/>
    <property type="molecule type" value="Genomic_DNA"/>
</dbReference>
<organism evidence="2">
    <name type="scientific">freshwater metagenome</name>
    <dbReference type="NCBI Taxonomy" id="449393"/>
    <lineage>
        <taxon>unclassified sequences</taxon>
        <taxon>metagenomes</taxon>
        <taxon>ecological metagenomes</taxon>
    </lineage>
</organism>
<dbReference type="InterPro" id="IPR036249">
    <property type="entry name" value="Thioredoxin-like_sf"/>
</dbReference>
<accession>A0A6J6AYT4</accession>
<feature type="domain" description="DSBA-like thioredoxin" evidence="1">
    <location>
        <begin position="3"/>
        <end position="202"/>
    </location>
</feature>
<dbReference type="PANTHER" id="PTHR13887:SF41">
    <property type="entry name" value="THIOREDOXIN SUPERFAMILY PROTEIN"/>
    <property type="match status" value="1"/>
</dbReference>
<name>A0A6J6AYT4_9ZZZZ</name>
<evidence type="ECO:0000313" key="2">
    <source>
        <dbReference type="EMBL" id="CAB4531253.1"/>
    </source>
</evidence>
<gene>
    <name evidence="2" type="ORF">UFOPK1412_00015</name>
</gene>
<sequence length="210" mass="23265">MIIDVWSDVVCPWCFIGKKRLEKALSGFEYKDQITIRHRAFELQPDAAGTMPTKELLASKYRVSQDEVKAMQANVCAVADGEGLCYNLDETLSGNTFDAHRILLWSETVGKQDELLTAMYSGYFENSQPVFSHQDLCAIAQSIGLDAVDVINILESDQFASEVIADRELAAQLGATGVPFFVVDMKYGISGAQPLEHFVETINAAWSEKD</sequence>
<proteinExistence type="predicted"/>
<dbReference type="Pfam" id="PF01323">
    <property type="entry name" value="DSBA"/>
    <property type="match status" value="1"/>
</dbReference>
<dbReference type="AlphaFoldDB" id="A0A6J6AYT4"/>
<evidence type="ECO:0000259" key="1">
    <source>
        <dbReference type="Pfam" id="PF01323"/>
    </source>
</evidence>
<protein>
    <submittedName>
        <fullName evidence="2">Unannotated protein</fullName>
    </submittedName>
</protein>
<dbReference type="InterPro" id="IPR001853">
    <property type="entry name" value="DSBA-like_thioredoxin_dom"/>
</dbReference>
<dbReference type="CDD" id="cd03024">
    <property type="entry name" value="DsbA_FrnE"/>
    <property type="match status" value="1"/>
</dbReference>
<dbReference type="Gene3D" id="3.40.30.10">
    <property type="entry name" value="Glutaredoxin"/>
    <property type="match status" value="1"/>
</dbReference>